<name>A0ABM8GP36_9MICO</name>
<dbReference type="PANTHER" id="PTHR11839">
    <property type="entry name" value="UDP/ADP-SUGAR PYROPHOSPHATASE"/>
    <property type="match status" value="1"/>
</dbReference>
<dbReference type="PANTHER" id="PTHR11839:SF31">
    <property type="entry name" value="ADP-RIBOSE PYROPHOSPHATASE"/>
    <property type="match status" value="1"/>
</dbReference>
<dbReference type="GO" id="GO:0016787">
    <property type="term" value="F:hydrolase activity"/>
    <property type="evidence" value="ECO:0007669"/>
    <property type="project" value="UniProtKB-KW"/>
</dbReference>
<proteinExistence type="predicted"/>
<dbReference type="CDD" id="cd24158">
    <property type="entry name" value="NUDIX_ADPRase_Rv1700"/>
    <property type="match status" value="1"/>
</dbReference>
<evidence type="ECO:0000256" key="1">
    <source>
        <dbReference type="ARBA" id="ARBA00022801"/>
    </source>
</evidence>
<evidence type="ECO:0000313" key="3">
    <source>
        <dbReference type="EMBL" id="BDZ50211.1"/>
    </source>
</evidence>
<protein>
    <submittedName>
        <fullName evidence="3">NUDIX hydrolase</fullName>
    </submittedName>
</protein>
<dbReference type="Proteomes" id="UP001321486">
    <property type="component" value="Chromosome"/>
</dbReference>
<dbReference type="Gene3D" id="3.90.79.10">
    <property type="entry name" value="Nucleoside Triphosphate Pyrophosphohydrolase"/>
    <property type="match status" value="1"/>
</dbReference>
<feature type="domain" description="Nudix hydrolase" evidence="2">
    <location>
        <begin position="53"/>
        <end position="191"/>
    </location>
</feature>
<dbReference type="Pfam" id="PF00293">
    <property type="entry name" value="NUDIX"/>
    <property type="match status" value="1"/>
</dbReference>
<accession>A0ABM8GP36</accession>
<evidence type="ECO:0000259" key="2">
    <source>
        <dbReference type="PROSITE" id="PS51462"/>
    </source>
</evidence>
<keyword evidence="4" id="KW-1185">Reference proteome</keyword>
<dbReference type="InterPro" id="IPR000086">
    <property type="entry name" value="NUDIX_hydrolase_dom"/>
</dbReference>
<reference evidence="4" key="1">
    <citation type="journal article" date="2019" name="Int. J. Syst. Evol. Microbiol.">
        <title>The Global Catalogue of Microorganisms (GCM) 10K type strain sequencing project: providing services to taxonomists for standard genome sequencing and annotation.</title>
        <authorList>
            <consortium name="The Broad Institute Genomics Platform"/>
            <consortium name="The Broad Institute Genome Sequencing Center for Infectious Disease"/>
            <person name="Wu L."/>
            <person name="Ma J."/>
        </authorList>
    </citation>
    <scope>NUCLEOTIDE SEQUENCE [LARGE SCALE GENOMIC DNA]</scope>
    <source>
        <strain evidence="4">NBRC 108728</strain>
    </source>
</reference>
<dbReference type="EMBL" id="AP027732">
    <property type="protein sequence ID" value="BDZ50211.1"/>
    <property type="molecule type" value="Genomic_DNA"/>
</dbReference>
<evidence type="ECO:0000313" key="4">
    <source>
        <dbReference type="Proteomes" id="UP001321486"/>
    </source>
</evidence>
<dbReference type="InterPro" id="IPR015797">
    <property type="entry name" value="NUDIX_hydrolase-like_dom_sf"/>
</dbReference>
<dbReference type="SUPFAM" id="SSF55811">
    <property type="entry name" value="Nudix"/>
    <property type="match status" value="1"/>
</dbReference>
<organism evidence="3 4">
    <name type="scientific">Frondihabitans sucicola</name>
    <dbReference type="NCBI Taxonomy" id="1268041"/>
    <lineage>
        <taxon>Bacteria</taxon>
        <taxon>Bacillati</taxon>
        <taxon>Actinomycetota</taxon>
        <taxon>Actinomycetes</taxon>
        <taxon>Micrococcales</taxon>
        <taxon>Microbacteriaceae</taxon>
        <taxon>Frondihabitans</taxon>
    </lineage>
</organism>
<keyword evidence="1 3" id="KW-0378">Hydrolase</keyword>
<dbReference type="PROSITE" id="PS51462">
    <property type="entry name" value="NUDIX"/>
    <property type="match status" value="1"/>
</dbReference>
<sequence>MPAESQDPVSGLLHDDDFDVTITSSDVVFQGAVWSVKREAFQYGDSTIKREFVAHTGAVAVLVQDDDGRVLIIKQYRHPVRSRDWELPAGLLDIPGEEPLVAAKRELAEEADLEASDWQPLVTFNTTPGGSNERLFVFSATGASATSEAFEREAEEADIEKRWVELDDIVTGVLEGRLHNSILSIAALALQAKRSRS</sequence>
<gene>
    <name evidence="3" type="ORF">GCM10025867_24520</name>
</gene>